<comment type="similarity">
    <text evidence="2">Belongs to the glycosyl hydrolase 81 family.</text>
</comment>
<gene>
    <name evidence="13" type="ORF">B0T11DRAFT_56132</name>
</gene>
<evidence type="ECO:0000256" key="9">
    <source>
        <dbReference type="SAM" id="MobiDB-lite"/>
    </source>
</evidence>
<feature type="region of interest" description="Disordered" evidence="9">
    <location>
        <begin position="139"/>
        <end position="188"/>
    </location>
</feature>
<keyword evidence="10" id="KW-0732">Signal</keyword>
<dbReference type="FunFam" id="1.10.287.1170:FF:000001">
    <property type="entry name" value="Endo-1,3-beta-glucanase Engl1"/>
    <property type="match status" value="1"/>
</dbReference>
<organism evidence="13 14">
    <name type="scientific">Plectosphaerella cucumerina</name>
    <dbReference type="NCBI Taxonomy" id="40658"/>
    <lineage>
        <taxon>Eukaryota</taxon>
        <taxon>Fungi</taxon>
        <taxon>Dikarya</taxon>
        <taxon>Ascomycota</taxon>
        <taxon>Pezizomycotina</taxon>
        <taxon>Sordariomycetes</taxon>
        <taxon>Hypocreomycetidae</taxon>
        <taxon>Glomerellales</taxon>
        <taxon>Plectosphaerellaceae</taxon>
        <taxon>Plectosphaerella</taxon>
    </lineage>
</organism>
<dbReference type="Proteomes" id="UP000813385">
    <property type="component" value="Unassembled WGS sequence"/>
</dbReference>
<dbReference type="PANTHER" id="PTHR31983:SF0">
    <property type="entry name" value="GLUCAN ENDO-1,3-BETA-D-GLUCOSIDASE 2"/>
    <property type="match status" value="1"/>
</dbReference>
<dbReference type="GO" id="GO:0071555">
    <property type="term" value="P:cell wall organization"/>
    <property type="evidence" value="ECO:0007669"/>
    <property type="project" value="UniProtKB-KW"/>
</dbReference>
<evidence type="ECO:0000256" key="6">
    <source>
        <dbReference type="ARBA" id="ARBA00023295"/>
    </source>
</evidence>
<dbReference type="InterPro" id="IPR040720">
    <property type="entry name" value="GH81_C"/>
</dbReference>
<feature type="signal peptide" evidence="10">
    <location>
        <begin position="1"/>
        <end position="34"/>
    </location>
</feature>
<evidence type="ECO:0000256" key="2">
    <source>
        <dbReference type="ARBA" id="ARBA00010730"/>
    </source>
</evidence>
<dbReference type="EC" id="3.2.1.39" evidence="3"/>
<name>A0A8K0X761_9PEZI</name>
<dbReference type="GO" id="GO:0000272">
    <property type="term" value="P:polysaccharide catabolic process"/>
    <property type="evidence" value="ECO:0007669"/>
    <property type="project" value="UniProtKB-KW"/>
</dbReference>
<evidence type="ECO:0000256" key="8">
    <source>
        <dbReference type="ARBA" id="ARBA00023326"/>
    </source>
</evidence>
<dbReference type="Gene3D" id="1.10.287.1170">
    <property type="entry name" value="glycoside hydrolase family 81 endo-[beta] glucanase"/>
    <property type="match status" value="1"/>
</dbReference>
<dbReference type="AlphaFoldDB" id="A0A8K0X761"/>
<feature type="domain" description="Glycosyl hydrolase family 81 C-terminal" evidence="12">
    <location>
        <begin position="539"/>
        <end position="888"/>
    </location>
</feature>
<keyword evidence="14" id="KW-1185">Reference proteome</keyword>
<evidence type="ECO:0000313" key="13">
    <source>
        <dbReference type="EMBL" id="KAH7367621.1"/>
    </source>
</evidence>
<dbReference type="PANTHER" id="PTHR31983">
    <property type="entry name" value="ENDO-1,3(4)-BETA-GLUCANASE 1"/>
    <property type="match status" value="1"/>
</dbReference>
<protein>
    <recommendedName>
        <fullName evidence="3">glucan endo-1,3-beta-D-glucosidase</fullName>
        <ecNumber evidence="3">3.2.1.39</ecNumber>
    </recommendedName>
</protein>
<keyword evidence="6" id="KW-0326">Glycosidase</keyword>
<dbReference type="PROSITE" id="PS52008">
    <property type="entry name" value="GH81"/>
    <property type="match status" value="1"/>
</dbReference>
<proteinExistence type="inferred from homology"/>
<keyword evidence="5" id="KW-0119">Carbohydrate metabolism</keyword>
<evidence type="ECO:0000259" key="11">
    <source>
        <dbReference type="Pfam" id="PF03639"/>
    </source>
</evidence>
<dbReference type="Pfam" id="PF17652">
    <property type="entry name" value="Glyco_hydro81C"/>
    <property type="match status" value="1"/>
</dbReference>
<evidence type="ECO:0000313" key="14">
    <source>
        <dbReference type="Proteomes" id="UP000813385"/>
    </source>
</evidence>
<feature type="compositionally biased region" description="Low complexity" evidence="9">
    <location>
        <begin position="151"/>
        <end position="188"/>
    </location>
</feature>
<evidence type="ECO:0000256" key="4">
    <source>
        <dbReference type="ARBA" id="ARBA00022801"/>
    </source>
</evidence>
<comment type="caution">
    <text evidence="13">The sequence shown here is derived from an EMBL/GenBank/DDBJ whole genome shotgun (WGS) entry which is preliminary data.</text>
</comment>
<evidence type="ECO:0000256" key="1">
    <source>
        <dbReference type="ARBA" id="ARBA00000382"/>
    </source>
</evidence>
<dbReference type="Gene3D" id="2.70.98.30">
    <property type="entry name" value="Golgi alpha-mannosidase II, domain 4"/>
    <property type="match status" value="1"/>
</dbReference>
<evidence type="ECO:0000256" key="3">
    <source>
        <dbReference type="ARBA" id="ARBA00012780"/>
    </source>
</evidence>
<dbReference type="GO" id="GO:0009986">
    <property type="term" value="C:cell surface"/>
    <property type="evidence" value="ECO:0007669"/>
    <property type="project" value="TreeGrafter"/>
</dbReference>
<dbReference type="InterPro" id="IPR005200">
    <property type="entry name" value="Endo-beta-glucanase"/>
</dbReference>
<evidence type="ECO:0000256" key="7">
    <source>
        <dbReference type="ARBA" id="ARBA00023316"/>
    </source>
</evidence>
<dbReference type="GO" id="GO:0042973">
    <property type="term" value="F:glucan endo-1,3-beta-D-glucosidase activity"/>
    <property type="evidence" value="ECO:0007669"/>
    <property type="project" value="UniProtKB-EC"/>
</dbReference>
<dbReference type="InterPro" id="IPR040451">
    <property type="entry name" value="GH81_N"/>
</dbReference>
<keyword evidence="7" id="KW-0961">Cell wall biogenesis/degradation</keyword>
<dbReference type="Pfam" id="PF03639">
    <property type="entry name" value="Glyco_hydro_81"/>
    <property type="match status" value="1"/>
</dbReference>
<dbReference type="EMBL" id="JAGPXD010000002">
    <property type="protein sequence ID" value="KAH7367621.1"/>
    <property type="molecule type" value="Genomic_DNA"/>
</dbReference>
<sequence>MALLSAMAPSNILTWVVQLTLLQITLNGNARAYAQQQKHSLIQYFPRQNVGASGSEPIGIPPQNSPPGNAQGGRCGTETFTTTVTVVLPLTARPTGGGTTQLVQEGTLTDRVPQTSGYINTSLDLGGRPTSCPIIEVPIPSPTSLIVPSQSTRPPGLTSSSRPPLTSSVKPTSTRSTSPSSSSKLTMPTGDIFAEPIATAAPPSQIGSRNDHPQAKKGVTSSGPIQTNKFFGNFMVGDQAAPSYTFPYSVVWAAGKGAAGSFGLAISHIEANQRVFGNNKASGAAAYFINPVGIQSIIISAKELGQATALSTDSITAFSARVHLRPNSGAVPAVSFPLVQGMAFVTGQYAGATPVIQTGVFFKNVTRVTQDPKAGVSKFNFHLEDGRTWRVYAHATTGQPLDLRVINNAYAEASRPFFGTIQVAKDPGNAEAIYDEAAGVFPTTMTLSAQAENTSGSYTFSYAKAGHPSGKLLMYALPHHVDSFDARTRAAVRNAKLQTPTKGIATAVMADSWTMVEPKLPIDITFLPWDPVRGSMKALSPEAKTIIRGVAVQEASQNMAAQSDLDSMYFSGKALAKFATLLVVINDILEDKELAQQGLGKLKEAFSRFALNRQKFPLVYERSWGGIVSTGSYVTGNSGADFGNTYYNDHHFHYGYHVLAAACIGHLDPSWIPANKAYVNTLVRDYANPSVRDQYFPQWRSFDWYHGHSWAHGLFPSTDGKDQESSSEDMMQAYAVKMWGMVTGDAAMAMRGNLQLSVLARSLQHYYLYTSDNKVQPAQFIGNKVAGIMFENKIDHTTYFGANIEYIQGIHMIPLLPPSPLIRTRKFVQEEWDVYFSGGRAEQIQGGWRGIIFGNLATLNPRAAWNFFNARNFDPGWVDGGASLTWYLAYAAVLGEV</sequence>
<comment type="catalytic activity">
    <reaction evidence="1">
        <text>Hydrolysis of (1-&gt;3)-beta-D-glucosidic linkages in (1-&gt;3)-beta-D-glucans.</text>
        <dbReference type="EC" id="3.2.1.39"/>
    </reaction>
</comment>
<evidence type="ECO:0000256" key="10">
    <source>
        <dbReference type="SAM" id="SignalP"/>
    </source>
</evidence>
<feature type="domain" description="Glycosyl hydrolase family 81 N-terminal" evidence="11">
    <location>
        <begin position="212"/>
        <end position="531"/>
    </location>
</feature>
<feature type="chain" id="PRO_5035430813" description="glucan endo-1,3-beta-D-glucosidase" evidence="10">
    <location>
        <begin position="35"/>
        <end position="897"/>
    </location>
</feature>
<reference evidence="13" key="1">
    <citation type="journal article" date="2021" name="Nat. Commun.">
        <title>Genetic determinants of endophytism in the Arabidopsis root mycobiome.</title>
        <authorList>
            <person name="Mesny F."/>
            <person name="Miyauchi S."/>
            <person name="Thiergart T."/>
            <person name="Pickel B."/>
            <person name="Atanasova L."/>
            <person name="Karlsson M."/>
            <person name="Huettel B."/>
            <person name="Barry K.W."/>
            <person name="Haridas S."/>
            <person name="Chen C."/>
            <person name="Bauer D."/>
            <person name="Andreopoulos W."/>
            <person name="Pangilinan J."/>
            <person name="LaButti K."/>
            <person name="Riley R."/>
            <person name="Lipzen A."/>
            <person name="Clum A."/>
            <person name="Drula E."/>
            <person name="Henrissat B."/>
            <person name="Kohler A."/>
            <person name="Grigoriev I.V."/>
            <person name="Martin F.M."/>
            <person name="Hacquard S."/>
        </authorList>
    </citation>
    <scope>NUCLEOTIDE SEQUENCE</scope>
    <source>
        <strain evidence="13">MPI-CAGE-AT-0016</strain>
    </source>
</reference>
<accession>A0A8K0X761</accession>
<dbReference type="GO" id="GO:0052861">
    <property type="term" value="F:endo-1,3(4)-beta-glucanase activity"/>
    <property type="evidence" value="ECO:0007669"/>
    <property type="project" value="InterPro"/>
</dbReference>
<keyword evidence="4 13" id="KW-0378">Hydrolase</keyword>
<evidence type="ECO:0000256" key="5">
    <source>
        <dbReference type="ARBA" id="ARBA00023277"/>
    </source>
</evidence>
<feature type="region of interest" description="Disordered" evidence="9">
    <location>
        <begin position="200"/>
        <end position="223"/>
    </location>
</feature>
<evidence type="ECO:0000259" key="12">
    <source>
        <dbReference type="Pfam" id="PF17652"/>
    </source>
</evidence>
<feature type="region of interest" description="Disordered" evidence="9">
    <location>
        <begin position="53"/>
        <end position="74"/>
    </location>
</feature>
<keyword evidence="8" id="KW-0624">Polysaccharide degradation</keyword>
<dbReference type="OrthoDB" id="4473401at2759"/>